<evidence type="ECO:0000313" key="2">
    <source>
        <dbReference type="Proteomes" id="UP000735302"/>
    </source>
</evidence>
<dbReference type="EMBL" id="BLXT01003746">
    <property type="protein sequence ID" value="GFO05079.1"/>
    <property type="molecule type" value="Genomic_DNA"/>
</dbReference>
<comment type="caution">
    <text evidence="1">The sequence shown here is derived from an EMBL/GenBank/DDBJ whole genome shotgun (WGS) entry which is preliminary data.</text>
</comment>
<accession>A0AAV4AF67</accession>
<evidence type="ECO:0000313" key="1">
    <source>
        <dbReference type="EMBL" id="GFO05079.1"/>
    </source>
</evidence>
<sequence>MKKAKNREETHGKRHNVEIRGLIGILIFLGAQKQSKVNLITVWMRAARTQEGLYIGPMGRKDETCPLTISALSVSLKTIARYGREYALAYSDGSSTGGAGNGVYGIYILWPNGSTTRICGPVGD</sequence>
<dbReference type="Proteomes" id="UP000735302">
    <property type="component" value="Unassembled WGS sequence"/>
</dbReference>
<keyword evidence="2" id="KW-1185">Reference proteome</keyword>
<name>A0AAV4AF67_9GAST</name>
<proteinExistence type="predicted"/>
<gene>
    <name evidence="1" type="ORF">PoB_003158400</name>
</gene>
<organism evidence="1 2">
    <name type="scientific">Plakobranchus ocellatus</name>
    <dbReference type="NCBI Taxonomy" id="259542"/>
    <lineage>
        <taxon>Eukaryota</taxon>
        <taxon>Metazoa</taxon>
        <taxon>Spiralia</taxon>
        <taxon>Lophotrochozoa</taxon>
        <taxon>Mollusca</taxon>
        <taxon>Gastropoda</taxon>
        <taxon>Heterobranchia</taxon>
        <taxon>Euthyneura</taxon>
        <taxon>Panpulmonata</taxon>
        <taxon>Sacoglossa</taxon>
        <taxon>Placobranchoidea</taxon>
        <taxon>Plakobranchidae</taxon>
        <taxon>Plakobranchus</taxon>
    </lineage>
</organism>
<dbReference type="AlphaFoldDB" id="A0AAV4AF67"/>
<protein>
    <submittedName>
        <fullName evidence="1">Uncharacterized protein</fullName>
    </submittedName>
</protein>
<reference evidence="1 2" key="1">
    <citation type="journal article" date="2021" name="Elife">
        <title>Chloroplast acquisition without the gene transfer in kleptoplastic sea slugs, Plakobranchus ocellatus.</title>
        <authorList>
            <person name="Maeda T."/>
            <person name="Takahashi S."/>
            <person name="Yoshida T."/>
            <person name="Shimamura S."/>
            <person name="Takaki Y."/>
            <person name="Nagai Y."/>
            <person name="Toyoda A."/>
            <person name="Suzuki Y."/>
            <person name="Arimoto A."/>
            <person name="Ishii H."/>
            <person name="Satoh N."/>
            <person name="Nishiyama T."/>
            <person name="Hasebe M."/>
            <person name="Maruyama T."/>
            <person name="Minagawa J."/>
            <person name="Obokata J."/>
            <person name="Shigenobu S."/>
        </authorList>
    </citation>
    <scope>NUCLEOTIDE SEQUENCE [LARGE SCALE GENOMIC DNA]</scope>
</reference>